<accession>A0A538T5Y2</accession>
<evidence type="ECO:0000256" key="4">
    <source>
        <dbReference type="ARBA" id="ARBA00022679"/>
    </source>
</evidence>
<evidence type="ECO:0000259" key="12">
    <source>
        <dbReference type="PROSITE" id="PS50112"/>
    </source>
</evidence>
<feature type="domain" description="PAS" evidence="12">
    <location>
        <begin position="311"/>
        <end position="382"/>
    </location>
</feature>
<dbReference type="Pfam" id="PF02518">
    <property type="entry name" value="HATPase_c"/>
    <property type="match status" value="1"/>
</dbReference>
<evidence type="ECO:0000313" key="15">
    <source>
        <dbReference type="Proteomes" id="UP000316852"/>
    </source>
</evidence>
<dbReference type="CDD" id="cd00082">
    <property type="entry name" value="HisKA"/>
    <property type="match status" value="1"/>
</dbReference>
<dbReference type="InterPro" id="IPR036890">
    <property type="entry name" value="HATPase_C_sf"/>
</dbReference>
<dbReference type="InterPro" id="IPR013767">
    <property type="entry name" value="PAS_fold"/>
</dbReference>
<evidence type="ECO:0000256" key="7">
    <source>
        <dbReference type="ARBA" id="ARBA00022840"/>
    </source>
</evidence>
<dbReference type="PROSITE" id="PS50109">
    <property type="entry name" value="HIS_KIN"/>
    <property type="match status" value="1"/>
</dbReference>
<dbReference type="InterPro" id="IPR001789">
    <property type="entry name" value="Sig_transdc_resp-reg_receiver"/>
</dbReference>
<dbReference type="EMBL" id="VBOW01000026">
    <property type="protein sequence ID" value="TMQ59037.1"/>
    <property type="molecule type" value="Genomic_DNA"/>
</dbReference>
<keyword evidence="7" id="KW-0067">ATP-binding</keyword>
<evidence type="ECO:0000313" key="14">
    <source>
        <dbReference type="EMBL" id="TMQ59037.1"/>
    </source>
</evidence>
<dbReference type="SMART" id="SM00086">
    <property type="entry name" value="PAC"/>
    <property type="match status" value="3"/>
</dbReference>
<keyword evidence="8" id="KW-0902">Two-component regulatory system</keyword>
<dbReference type="SMART" id="SM00448">
    <property type="entry name" value="REC"/>
    <property type="match status" value="1"/>
</dbReference>
<dbReference type="Pfam" id="PF00512">
    <property type="entry name" value="HisKA"/>
    <property type="match status" value="1"/>
</dbReference>
<dbReference type="InterPro" id="IPR003661">
    <property type="entry name" value="HisK_dim/P_dom"/>
</dbReference>
<evidence type="ECO:0000256" key="9">
    <source>
        <dbReference type="PROSITE-ProRule" id="PRU00169"/>
    </source>
</evidence>
<dbReference type="GO" id="GO:0006355">
    <property type="term" value="P:regulation of DNA-templated transcription"/>
    <property type="evidence" value="ECO:0007669"/>
    <property type="project" value="InterPro"/>
</dbReference>
<dbReference type="InterPro" id="IPR003594">
    <property type="entry name" value="HATPase_dom"/>
</dbReference>
<gene>
    <name evidence="14" type="ORF">E6K76_06055</name>
</gene>
<keyword evidence="3 9" id="KW-0597">Phosphoprotein</keyword>
<evidence type="ECO:0000256" key="1">
    <source>
        <dbReference type="ARBA" id="ARBA00000085"/>
    </source>
</evidence>
<dbReference type="PROSITE" id="PS50112">
    <property type="entry name" value="PAS"/>
    <property type="match status" value="2"/>
</dbReference>
<dbReference type="AlphaFoldDB" id="A0A538T5Y2"/>
<dbReference type="SMART" id="SM00388">
    <property type="entry name" value="HisKA"/>
    <property type="match status" value="1"/>
</dbReference>
<evidence type="ECO:0000259" key="13">
    <source>
        <dbReference type="PROSITE" id="PS50113"/>
    </source>
</evidence>
<dbReference type="Gene3D" id="1.10.287.130">
    <property type="match status" value="1"/>
</dbReference>
<dbReference type="NCBIfam" id="TIGR00229">
    <property type="entry name" value="sensory_box"/>
    <property type="match status" value="2"/>
</dbReference>
<dbReference type="SUPFAM" id="SSF47384">
    <property type="entry name" value="Homodimeric domain of signal transducing histidine kinase"/>
    <property type="match status" value="1"/>
</dbReference>
<keyword evidence="4" id="KW-0808">Transferase</keyword>
<evidence type="ECO:0000256" key="8">
    <source>
        <dbReference type="ARBA" id="ARBA00023012"/>
    </source>
</evidence>
<dbReference type="PANTHER" id="PTHR43065:SF42">
    <property type="entry name" value="TWO-COMPONENT SENSOR PPRA"/>
    <property type="match status" value="1"/>
</dbReference>
<dbReference type="Pfam" id="PF08448">
    <property type="entry name" value="PAS_4"/>
    <property type="match status" value="2"/>
</dbReference>
<evidence type="ECO:0000256" key="3">
    <source>
        <dbReference type="ARBA" id="ARBA00022553"/>
    </source>
</evidence>
<dbReference type="Gene3D" id="3.40.50.2300">
    <property type="match status" value="1"/>
</dbReference>
<feature type="domain" description="PAS" evidence="12">
    <location>
        <begin position="436"/>
        <end position="507"/>
    </location>
</feature>
<dbReference type="CDD" id="cd00130">
    <property type="entry name" value="PAS"/>
    <property type="match status" value="3"/>
</dbReference>
<evidence type="ECO:0000256" key="2">
    <source>
        <dbReference type="ARBA" id="ARBA00012438"/>
    </source>
</evidence>
<dbReference type="InterPro" id="IPR035965">
    <property type="entry name" value="PAS-like_dom_sf"/>
</dbReference>
<evidence type="ECO:0000259" key="10">
    <source>
        <dbReference type="PROSITE" id="PS50109"/>
    </source>
</evidence>
<dbReference type="SUPFAM" id="SSF55785">
    <property type="entry name" value="PYP-like sensor domain (PAS domain)"/>
    <property type="match status" value="4"/>
</dbReference>
<dbReference type="InterPro" id="IPR011006">
    <property type="entry name" value="CheY-like_superfamily"/>
</dbReference>
<dbReference type="EC" id="2.7.13.3" evidence="2"/>
<dbReference type="Pfam" id="PF00072">
    <property type="entry name" value="Response_reg"/>
    <property type="match status" value="1"/>
</dbReference>
<feature type="domain" description="Response regulatory" evidence="11">
    <location>
        <begin position="941"/>
        <end position="1057"/>
    </location>
</feature>
<comment type="catalytic activity">
    <reaction evidence="1">
        <text>ATP + protein L-histidine = ADP + protein N-phospho-L-histidine.</text>
        <dbReference type="EC" id="2.7.13.3"/>
    </reaction>
</comment>
<dbReference type="InterPro" id="IPR036097">
    <property type="entry name" value="HisK_dim/P_sf"/>
</dbReference>
<dbReference type="Pfam" id="PF00989">
    <property type="entry name" value="PAS"/>
    <property type="match status" value="2"/>
</dbReference>
<keyword evidence="6" id="KW-0418">Kinase</keyword>
<dbReference type="GO" id="GO:0000155">
    <property type="term" value="F:phosphorelay sensor kinase activity"/>
    <property type="evidence" value="ECO:0007669"/>
    <property type="project" value="InterPro"/>
</dbReference>
<feature type="domain" description="PAC" evidence="13">
    <location>
        <begin position="624"/>
        <end position="682"/>
    </location>
</feature>
<evidence type="ECO:0000256" key="5">
    <source>
        <dbReference type="ARBA" id="ARBA00022741"/>
    </source>
</evidence>
<feature type="domain" description="Histidine kinase" evidence="10">
    <location>
        <begin position="695"/>
        <end position="918"/>
    </location>
</feature>
<dbReference type="Proteomes" id="UP000316852">
    <property type="component" value="Unassembled WGS sequence"/>
</dbReference>
<dbReference type="InterPro" id="IPR001610">
    <property type="entry name" value="PAC"/>
</dbReference>
<dbReference type="Gene3D" id="3.30.450.20">
    <property type="entry name" value="PAS domain"/>
    <property type="match status" value="4"/>
</dbReference>
<dbReference type="Gene3D" id="3.30.565.10">
    <property type="entry name" value="Histidine kinase-like ATPase, C-terminal domain"/>
    <property type="match status" value="1"/>
</dbReference>
<dbReference type="PRINTS" id="PR00344">
    <property type="entry name" value="BCTRLSENSOR"/>
</dbReference>
<evidence type="ECO:0000256" key="6">
    <source>
        <dbReference type="ARBA" id="ARBA00022777"/>
    </source>
</evidence>
<dbReference type="InterPro" id="IPR000700">
    <property type="entry name" value="PAS-assoc_C"/>
</dbReference>
<keyword evidence="5" id="KW-0547">Nucleotide-binding</keyword>
<proteinExistence type="predicted"/>
<dbReference type="InterPro" id="IPR000014">
    <property type="entry name" value="PAS"/>
</dbReference>
<dbReference type="PROSITE" id="PS50110">
    <property type="entry name" value="RESPONSE_REGULATORY"/>
    <property type="match status" value="1"/>
</dbReference>
<dbReference type="PANTHER" id="PTHR43065">
    <property type="entry name" value="SENSOR HISTIDINE KINASE"/>
    <property type="match status" value="1"/>
</dbReference>
<protein>
    <recommendedName>
        <fullName evidence="2">histidine kinase</fullName>
        <ecNumber evidence="2">2.7.13.3</ecNumber>
    </recommendedName>
</protein>
<evidence type="ECO:0000259" key="11">
    <source>
        <dbReference type="PROSITE" id="PS50110"/>
    </source>
</evidence>
<dbReference type="InterPro" id="IPR013656">
    <property type="entry name" value="PAS_4"/>
</dbReference>
<feature type="domain" description="PAC" evidence="13">
    <location>
        <begin position="514"/>
        <end position="564"/>
    </location>
</feature>
<name>A0A538T5Y2_UNCEI</name>
<sequence length="1080" mass="117653">MTHDPLEQRDLDHLLQAIPRILQASSLDGSIGEALELLRRGTGADAAVIFLADGDAPLREHWAPNDPEIKASLRPRLKVEALEAIRRGGPHLTASDCAKPGGHATRTLFLSTESGPLGAAALAWSSAEVARDPKTVPWIVAVVEMVASTAISRSEVSKLRLQAERDKRWFKTLDDHLRVLDRERQKFAAVVNQTDTFVFVTDEARTIRWNNRAMAVLLPPGGEGSSWIDRPCREVCSRLGRGAPGADSCDCPIRHALERNEVTHQELRMTIQGASGVLYLTALPIKGLDGKPHEAMVLVQDLTGLETLRQSEVRYSALFEANAEAILMVDPETHQILLANPATQRMLGHSPQELAKLSLRSLHSPDDWERLRGFYEAAAGHEAPSRIECCVLTREGKERIARVSSTRVEMEGKSVDLVEMVDVTVSRLAERALGESEARQGAMIEAALDAIISMDHAGRILEFNPAAERIFGRKREDVLGRDMVELIIPPSLREAHRRGMARHLATGEASVIGRRIEITGMRADGSEFPVELAIARISSEGPPVFTGFLRDITERKEAEHTLRSVQERLRMVVAGSPIVLFAMDRDGILTLSEGRGLERLGRLEGESIGKSVYDLYGDYPDVIASVERCLAGEEFTSSVDLGDVSFESHYVPVRDSEGRVVGLLGVATDITERKTLEAQLRHAQKLEAVGQLAGGVAHDFNNLLTVIKGHSEVMLTRMAPDDPLRRSAQEIQKAGARGALLTRQLLAFSRRDVVTPEILDVGEVVRGMEPMLHRLIGADVRLLTKTDGRSLCVRADRGQIEQVIANLSVNARDAMPRGGDLIIEAAEFQVSLEDPKQAASLLPGPYVMLAVSDQGTGMGSEVLSHLFEPFFTTKDQGKGAGLGLSVVYGIVRQAGGDVLVESGLGRGSTFRVLLPRSGESGASGARAATAESEPPAKGRGAILLVEDEDAVRALARDMLHFLGYEVLESSNGEEALRIFDEHERAFRAVVTDIVMPGMNGVDLARRLVSMKSDLKVLLVSGYTKDSLAGGEFEEEGFAFLQKPYTLEDVRRVLADLLSGSSLGDSNARRGRRGAAPPRGR</sequence>
<dbReference type="InterPro" id="IPR005467">
    <property type="entry name" value="His_kinase_dom"/>
</dbReference>
<dbReference type="GO" id="GO:0005524">
    <property type="term" value="F:ATP binding"/>
    <property type="evidence" value="ECO:0007669"/>
    <property type="project" value="UniProtKB-KW"/>
</dbReference>
<dbReference type="SUPFAM" id="SSF55874">
    <property type="entry name" value="ATPase domain of HSP90 chaperone/DNA topoisomerase II/histidine kinase"/>
    <property type="match status" value="1"/>
</dbReference>
<dbReference type="SMART" id="SM00091">
    <property type="entry name" value="PAS"/>
    <property type="match status" value="4"/>
</dbReference>
<reference evidence="14 15" key="1">
    <citation type="journal article" date="2019" name="Nat. Microbiol.">
        <title>Mediterranean grassland soil C-N compound turnover is dependent on rainfall and depth, and is mediated by genomically divergent microorganisms.</title>
        <authorList>
            <person name="Diamond S."/>
            <person name="Andeer P.F."/>
            <person name="Li Z."/>
            <person name="Crits-Christoph A."/>
            <person name="Burstein D."/>
            <person name="Anantharaman K."/>
            <person name="Lane K.R."/>
            <person name="Thomas B.C."/>
            <person name="Pan C."/>
            <person name="Northen T.R."/>
            <person name="Banfield J.F."/>
        </authorList>
    </citation>
    <scope>NUCLEOTIDE SEQUENCE [LARGE SCALE GENOMIC DNA]</scope>
    <source>
        <strain evidence="14">WS_6</strain>
    </source>
</reference>
<feature type="modified residue" description="4-aspartylphosphate" evidence="9">
    <location>
        <position position="992"/>
    </location>
</feature>
<comment type="caution">
    <text evidence="14">The sequence shown here is derived from an EMBL/GenBank/DDBJ whole genome shotgun (WGS) entry which is preliminary data.</text>
</comment>
<dbReference type="SUPFAM" id="SSF52172">
    <property type="entry name" value="CheY-like"/>
    <property type="match status" value="1"/>
</dbReference>
<organism evidence="14 15">
    <name type="scientific">Eiseniibacteriota bacterium</name>
    <dbReference type="NCBI Taxonomy" id="2212470"/>
    <lineage>
        <taxon>Bacteria</taxon>
        <taxon>Candidatus Eiseniibacteriota</taxon>
    </lineage>
</organism>
<dbReference type="InterPro" id="IPR004358">
    <property type="entry name" value="Sig_transdc_His_kin-like_C"/>
</dbReference>
<dbReference type="SMART" id="SM00387">
    <property type="entry name" value="HATPase_c"/>
    <property type="match status" value="1"/>
</dbReference>
<dbReference type="PROSITE" id="PS50113">
    <property type="entry name" value="PAC"/>
    <property type="match status" value="2"/>
</dbReference>